<dbReference type="OrthoDB" id="6024442at2"/>
<dbReference type="InterPro" id="IPR007593">
    <property type="entry name" value="CD225/Dispanin_fam"/>
</dbReference>
<feature type="domain" description="Zinc-ribbon" evidence="6">
    <location>
        <begin position="3"/>
        <end position="24"/>
    </location>
</feature>
<dbReference type="InterPro" id="IPR026870">
    <property type="entry name" value="Zinc_ribbon_dom"/>
</dbReference>
<keyword evidence="3 5" id="KW-1133">Transmembrane helix</keyword>
<evidence type="ECO:0000313" key="8">
    <source>
        <dbReference type="Proteomes" id="UP000241736"/>
    </source>
</evidence>
<proteinExistence type="predicted"/>
<dbReference type="AlphaFoldDB" id="A0A2P6M667"/>
<dbReference type="Proteomes" id="UP000241736">
    <property type="component" value="Unassembled WGS sequence"/>
</dbReference>
<keyword evidence="2 5" id="KW-0812">Transmembrane</keyword>
<protein>
    <recommendedName>
        <fullName evidence="6">Zinc-ribbon domain-containing protein</fullName>
    </recommendedName>
</protein>
<dbReference type="GO" id="GO:0016020">
    <property type="term" value="C:membrane"/>
    <property type="evidence" value="ECO:0007669"/>
    <property type="project" value="UniProtKB-SubCell"/>
</dbReference>
<keyword evidence="8" id="KW-1185">Reference proteome</keyword>
<reference evidence="7 8" key="1">
    <citation type="submission" date="2018-03" db="EMBL/GenBank/DDBJ databases">
        <title>Arenimonas caeni sp. nov., isolated from activated sludge.</title>
        <authorList>
            <person name="Liu H."/>
        </authorList>
    </citation>
    <scope>NUCLEOTIDE SEQUENCE [LARGE SCALE GENOMIC DNA]</scope>
    <source>
        <strain evidence="8">z29</strain>
    </source>
</reference>
<name>A0A2P6M667_9GAMM</name>
<sequence length="153" mass="15660">MNCTNCGHLNVDGATVCASCGAALSVAPPSPPPAAAPAYSAPASGSDVLPPPPNHMAWAIISTVVATIISILACCCLPLGLAPGIPAIVFANKVNTLLAQGDYQGAKTASDNAKTWSLVTTIFAAVTFVLWIILIILNVMGIIADDYLQNMVR</sequence>
<evidence type="ECO:0000259" key="6">
    <source>
        <dbReference type="Pfam" id="PF13240"/>
    </source>
</evidence>
<gene>
    <name evidence="7" type="ORF">C6N40_12470</name>
</gene>
<dbReference type="EMBL" id="PVLF01000023">
    <property type="protein sequence ID" value="PRH81494.1"/>
    <property type="molecule type" value="Genomic_DNA"/>
</dbReference>
<evidence type="ECO:0000313" key="7">
    <source>
        <dbReference type="EMBL" id="PRH81494.1"/>
    </source>
</evidence>
<accession>A0A2P6M667</accession>
<evidence type="ECO:0000256" key="2">
    <source>
        <dbReference type="ARBA" id="ARBA00022692"/>
    </source>
</evidence>
<comment type="subcellular location">
    <subcellularLocation>
        <location evidence="1">Membrane</location>
    </subcellularLocation>
</comment>
<dbReference type="InterPro" id="IPR051423">
    <property type="entry name" value="CD225/Dispanin"/>
</dbReference>
<dbReference type="Pfam" id="PF04505">
    <property type="entry name" value="CD225"/>
    <property type="match status" value="1"/>
</dbReference>
<keyword evidence="4 5" id="KW-0472">Membrane</keyword>
<feature type="transmembrane region" description="Helical" evidence="5">
    <location>
        <begin position="56"/>
        <end position="81"/>
    </location>
</feature>
<evidence type="ECO:0000256" key="1">
    <source>
        <dbReference type="ARBA" id="ARBA00004370"/>
    </source>
</evidence>
<feature type="transmembrane region" description="Helical" evidence="5">
    <location>
        <begin position="116"/>
        <end position="144"/>
    </location>
</feature>
<dbReference type="RefSeq" id="WP_106991359.1">
    <property type="nucleotide sequence ID" value="NZ_KZ679099.1"/>
</dbReference>
<organism evidence="7 8">
    <name type="scientific">Arenimonas caeni</name>
    <dbReference type="NCBI Taxonomy" id="2058085"/>
    <lineage>
        <taxon>Bacteria</taxon>
        <taxon>Pseudomonadati</taxon>
        <taxon>Pseudomonadota</taxon>
        <taxon>Gammaproteobacteria</taxon>
        <taxon>Lysobacterales</taxon>
        <taxon>Lysobacteraceae</taxon>
        <taxon>Arenimonas</taxon>
    </lineage>
</organism>
<dbReference type="PANTHER" id="PTHR14948">
    <property type="entry name" value="NG5"/>
    <property type="match status" value="1"/>
</dbReference>
<comment type="caution">
    <text evidence="7">The sequence shown here is derived from an EMBL/GenBank/DDBJ whole genome shotgun (WGS) entry which is preliminary data.</text>
</comment>
<dbReference type="PANTHER" id="PTHR14948:SF25">
    <property type="entry name" value="DUF4190 DOMAIN-CONTAINING PROTEIN"/>
    <property type="match status" value="1"/>
</dbReference>
<evidence type="ECO:0000256" key="3">
    <source>
        <dbReference type="ARBA" id="ARBA00022989"/>
    </source>
</evidence>
<evidence type="ECO:0000256" key="4">
    <source>
        <dbReference type="ARBA" id="ARBA00023136"/>
    </source>
</evidence>
<evidence type="ECO:0000256" key="5">
    <source>
        <dbReference type="SAM" id="Phobius"/>
    </source>
</evidence>
<dbReference type="Pfam" id="PF13240">
    <property type="entry name" value="Zn_Ribbon_1"/>
    <property type="match status" value="1"/>
</dbReference>